<protein>
    <submittedName>
        <fullName evidence="2">Uncharacterized protein</fullName>
    </submittedName>
</protein>
<name>A0A8S5NK07_9CAUD</name>
<evidence type="ECO:0000313" key="2">
    <source>
        <dbReference type="EMBL" id="DAD94552.1"/>
    </source>
</evidence>
<evidence type="ECO:0000256" key="1">
    <source>
        <dbReference type="SAM" id="Phobius"/>
    </source>
</evidence>
<dbReference type="EMBL" id="BK015176">
    <property type="protein sequence ID" value="DAD94552.1"/>
    <property type="molecule type" value="Genomic_DNA"/>
</dbReference>
<sequence>MENTVRLYTYQEAVHIYKKKQARKKAKRKAIIKRKLIWLLRANWTLLTIVPMIFISKWCFDGAPDYILYMIVYSFLCILCCYGHVKGY</sequence>
<keyword evidence="1" id="KW-0812">Transmembrane</keyword>
<keyword evidence="1" id="KW-1133">Transmembrane helix</keyword>
<reference evidence="2" key="1">
    <citation type="journal article" date="2021" name="Proc. Natl. Acad. Sci. U.S.A.">
        <title>A Catalog of Tens of Thousands of Viruses from Human Metagenomes Reveals Hidden Associations with Chronic Diseases.</title>
        <authorList>
            <person name="Tisza M.J."/>
            <person name="Buck C.B."/>
        </authorList>
    </citation>
    <scope>NUCLEOTIDE SEQUENCE</scope>
    <source>
        <strain evidence="2">CttFh17</strain>
    </source>
</reference>
<organism evidence="2">
    <name type="scientific">Siphoviridae sp. cttFh17</name>
    <dbReference type="NCBI Taxonomy" id="2826491"/>
    <lineage>
        <taxon>Viruses</taxon>
        <taxon>Duplodnaviria</taxon>
        <taxon>Heunggongvirae</taxon>
        <taxon>Uroviricota</taxon>
        <taxon>Caudoviricetes</taxon>
    </lineage>
</organism>
<accession>A0A8S5NK07</accession>
<feature type="transmembrane region" description="Helical" evidence="1">
    <location>
        <begin position="66"/>
        <end position="85"/>
    </location>
</feature>
<proteinExistence type="predicted"/>
<feature type="transmembrane region" description="Helical" evidence="1">
    <location>
        <begin position="36"/>
        <end position="54"/>
    </location>
</feature>
<keyword evidence="1" id="KW-0472">Membrane</keyword>